<dbReference type="InterPro" id="IPR018198">
    <property type="entry name" value="ATP_PRibTrfase_CS"/>
</dbReference>
<dbReference type="EMBL" id="SLWB01000013">
    <property type="protein sequence ID" value="TCN64555.1"/>
    <property type="molecule type" value="Genomic_DNA"/>
</dbReference>
<reference evidence="21 22" key="1">
    <citation type="submission" date="2019-03" db="EMBL/GenBank/DDBJ databases">
        <title>Genomic Encyclopedia of Archaeal and Bacterial Type Strains, Phase II (KMG-II): from individual species to whole genera.</title>
        <authorList>
            <person name="Goeker M."/>
        </authorList>
    </citation>
    <scope>NUCLEOTIDE SEQUENCE [LARGE SCALE GENOMIC DNA]</scope>
    <source>
        <strain evidence="21 22">RL-C</strain>
    </source>
</reference>
<dbReference type="Pfam" id="PF01634">
    <property type="entry name" value="HisG"/>
    <property type="match status" value="1"/>
</dbReference>
<dbReference type="InterPro" id="IPR001348">
    <property type="entry name" value="ATP_PRibTrfase_HisG"/>
</dbReference>
<dbReference type="PANTHER" id="PTHR21403:SF8">
    <property type="entry name" value="ATP PHOSPHORIBOSYLTRANSFERASE"/>
    <property type="match status" value="1"/>
</dbReference>
<evidence type="ECO:0000256" key="14">
    <source>
        <dbReference type="ARBA" id="ARBA00022840"/>
    </source>
</evidence>
<dbReference type="FunFam" id="3.40.190.10:FF:000008">
    <property type="entry name" value="ATP phosphoribosyltransferase"/>
    <property type="match status" value="1"/>
</dbReference>
<evidence type="ECO:0000256" key="17">
    <source>
        <dbReference type="ARBA" id="ARBA00024861"/>
    </source>
</evidence>
<dbReference type="PROSITE" id="PS01316">
    <property type="entry name" value="ATP_P_PHORIBOSYLTR"/>
    <property type="match status" value="1"/>
</dbReference>
<protein>
    <recommendedName>
        <fullName evidence="7 18">ATP phosphoribosyltransferase</fullName>
        <shortName evidence="18">ATP-PRT</shortName>
        <shortName evidence="18">ATP-PRTase</shortName>
        <ecNumber evidence="6 18">2.4.2.17</ecNumber>
    </recommendedName>
</protein>
<keyword evidence="16 18" id="KW-0368">Histidine biosynthesis</keyword>
<gene>
    <name evidence="18" type="primary">hisG</name>
    <name evidence="21" type="ORF">CLV25_11383</name>
</gene>
<keyword evidence="15 18" id="KW-0460">Magnesium</keyword>
<evidence type="ECO:0000256" key="8">
    <source>
        <dbReference type="ARBA" id="ARBA00022490"/>
    </source>
</evidence>
<feature type="domain" description="ATP phosphoribosyltransferase catalytic" evidence="19">
    <location>
        <begin position="51"/>
        <end position="205"/>
    </location>
</feature>
<dbReference type="RefSeq" id="WP_131839975.1">
    <property type="nucleotide sequence ID" value="NZ_SLWB01000013.1"/>
</dbReference>
<dbReference type="Gene3D" id="3.40.190.10">
    <property type="entry name" value="Periplasmic binding protein-like II"/>
    <property type="match status" value="2"/>
</dbReference>
<keyword evidence="12 18" id="KW-0479">Metal-binding</keyword>
<dbReference type="Proteomes" id="UP000294830">
    <property type="component" value="Unassembled WGS sequence"/>
</dbReference>
<dbReference type="GO" id="GO:0005524">
    <property type="term" value="F:ATP binding"/>
    <property type="evidence" value="ECO:0007669"/>
    <property type="project" value="UniProtKB-KW"/>
</dbReference>
<comment type="similarity">
    <text evidence="5 18">Belongs to the ATP phosphoribosyltransferase family. Long subfamily.</text>
</comment>
<evidence type="ECO:0000256" key="5">
    <source>
        <dbReference type="ARBA" id="ARBA00007955"/>
    </source>
</evidence>
<comment type="catalytic activity">
    <reaction evidence="1 18">
        <text>1-(5-phospho-beta-D-ribosyl)-ATP + diphosphate = 5-phospho-alpha-D-ribose 1-diphosphate + ATP</text>
        <dbReference type="Rhea" id="RHEA:18473"/>
        <dbReference type="ChEBI" id="CHEBI:30616"/>
        <dbReference type="ChEBI" id="CHEBI:33019"/>
        <dbReference type="ChEBI" id="CHEBI:58017"/>
        <dbReference type="ChEBI" id="CHEBI:73183"/>
        <dbReference type="EC" id="2.4.2.17"/>
    </reaction>
</comment>
<evidence type="ECO:0000256" key="6">
    <source>
        <dbReference type="ARBA" id="ARBA00011946"/>
    </source>
</evidence>
<dbReference type="FunFam" id="3.30.70.120:FF:000002">
    <property type="entry name" value="ATP phosphoribosyltransferase"/>
    <property type="match status" value="1"/>
</dbReference>
<evidence type="ECO:0000313" key="22">
    <source>
        <dbReference type="Proteomes" id="UP000294830"/>
    </source>
</evidence>
<dbReference type="InterPro" id="IPR013820">
    <property type="entry name" value="ATP_PRibTrfase_cat"/>
</dbReference>
<dbReference type="AlphaFoldDB" id="A0A4R2E9R5"/>
<keyword evidence="22" id="KW-1185">Reference proteome</keyword>
<evidence type="ECO:0000256" key="18">
    <source>
        <dbReference type="HAMAP-Rule" id="MF_00079"/>
    </source>
</evidence>
<dbReference type="OrthoDB" id="9801867at2"/>
<dbReference type="HAMAP" id="MF_00079">
    <property type="entry name" value="HisG_Long"/>
    <property type="match status" value="1"/>
</dbReference>
<keyword evidence="9 18" id="KW-0028">Amino-acid biosynthesis</keyword>
<evidence type="ECO:0000256" key="12">
    <source>
        <dbReference type="ARBA" id="ARBA00022723"/>
    </source>
</evidence>
<organism evidence="21 22">
    <name type="scientific">Acetobacteroides hydrogenigenes</name>
    <dbReference type="NCBI Taxonomy" id="979970"/>
    <lineage>
        <taxon>Bacteria</taxon>
        <taxon>Pseudomonadati</taxon>
        <taxon>Bacteroidota</taxon>
        <taxon>Bacteroidia</taxon>
        <taxon>Bacteroidales</taxon>
        <taxon>Rikenellaceae</taxon>
        <taxon>Acetobacteroides</taxon>
    </lineage>
</organism>
<evidence type="ECO:0000256" key="10">
    <source>
        <dbReference type="ARBA" id="ARBA00022676"/>
    </source>
</evidence>
<comment type="caution">
    <text evidence="21">The sequence shown here is derived from an EMBL/GenBank/DDBJ whole genome shotgun (WGS) entry which is preliminary data.</text>
</comment>
<evidence type="ECO:0000256" key="1">
    <source>
        <dbReference type="ARBA" id="ARBA00000915"/>
    </source>
</evidence>
<comment type="cofactor">
    <cofactor evidence="2 18">
        <name>Mg(2+)</name>
        <dbReference type="ChEBI" id="CHEBI:18420"/>
    </cofactor>
</comment>
<dbReference type="EC" id="2.4.2.17" evidence="6 18"/>
<keyword evidence="11 18" id="KW-0808">Transferase</keyword>
<dbReference type="InterPro" id="IPR011322">
    <property type="entry name" value="N-reg_PII-like_a/b"/>
</dbReference>
<accession>A0A4R2E9R5</accession>
<dbReference type="NCBIfam" id="TIGR03455">
    <property type="entry name" value="HisG_C-term"/>
    <property type="match status" value="1"/>
</dbReference>
<dbReference type="Pfam" id="PF08029">
    <property type="entry name" value="HisG_C"/>
    <property type="match status" value="1"/>
</dbReference>
<dbReference type="UniPathway" id="UPA00031">
    <property type="reaction ID" value="UER00006"/>
</dbReference>
<evidence type="ECO:0000256" key="2">
    <source>
        <dbReference type="ARBA" id="ARBA00001946"/>
    </source>
</evidence>
<comment type="activity regulation">
    <text evidence="18">Feedback inhibited by histidine.</text>
</comment>
<feature type="domain" description="Histidine biosynthesis HisG C-terminal" evidence="20">
    <location>
        <begin position="210"/>
        <end position="282"/>
    </location>
</feature>
<dbReference type="InterPro" id="IPR015867">
    <property type="entry name" value="N-reg_PII/ATP_PRibTrfase_C"/>
</dbReference>
<dbReference type="PANTHER" id="PTHR21403">
    <property type="entry name" value="ATP PHOSPHORIBOSYLTRANSFERASE ATP-PRTASE"/>
    <property type="match status" value="1"/>
</dbReference>
<comment type="pathway">
    <text evidence="4 18">Amino-acid biosynthesis; L-histidine biosynthesis; L-histidine from 5-phospho-alpha-D-ribose 1-diphosphate: step 1/9.</text>
</comment>
<dbReference type="InterPro" id="IPR013115">
    <property type="entry name" value="HisG_C"/>
</dbReference>
<dbReference type="GO" id="GO:0003879">
    <property type="term" value="F:ATP phosphoribosyltransferase activity"/>
    <property type="evidence" value="ECO:0007669"/>
    <property type="project" value="UniProtKB-UniRule"/>
</dbReference>
<evidence type="ECO:0000256" key="15">
    <source>
        <dbReference type="ARBA" id="ARBA00022842"/>
    </source>
</evidence>
<keyword evidence="14 18" id="KW-0067">ATP-binding</keyword>
<dbReference type="SUPFAM" id="SSF54913">
    <property type="entry name" value="GlnB-like"/>
    <property type="match status" value="1"/>
</dbReference>
<dbReference type="NCBIfam" id="TIGR00070">
    <property type="entry name" value="hisG"/>
    <property type="match status" value="1"/>
</dbReference>
<comment type="function">
    <text evidence="17 18">Catalyzes the condensation of ATP and 5-phosphoribose 1-diphosphate to form N'-(5'-phosphoribosyl)-ATP (PR-ATP). Has a crucial role in the pathway because the rate of histidine biosynthesis seems to be controlled primarily by regulation of HisG enzymatic activity.</text>
</comment>
<keyword evidence="8 18" id="KW-0963">Cytoplasm</keyword>
<name>A0A4R2E9R5_9BACT</name>
<evidence type="ECO:0000256" key="3">
    <source>
        <dbReference type="ARBA" id="ARBA00004496"/>
    </source>
</evidence>
<evidence type="ECO:0000313" key="21">
    <source>
        <dbReference type="EMBL" id="TCN64555.1"/>
    </source>
</evidence>
<evidence type="ECO:0000259" key="20">
    <source>
        <dbReference type="Pfam" id="PF08029"/>
    </source>
</evidence>
<evidence type="ECO:0000256" key="16">
    <source>
        <dbReference type="ARBA" id="ARBA00023102"/>
    </source>
</evidence>
<sequence>MRRLKIAIQKSGRLKDDSLQLLKECGISLDGSANSLIIPSRNFPVDVLYLRNSDIPQYLEDGVADVAILGENTLIEAEKNITNELSLGFSKCRVSIAIPKGQTYGGKADLNGKKLATSYPNTVKAFLTQNSIDAEIHEISGSVEIAPNLGLADAICDIVSSGSTLFTNGLKEVEVLFSSEACLASSPILDQEGREILEKLLFRIRAVLEAKNKKYVLLNAPNEKIDEIISILPGMKSPSIIPLAEPGWSSLHSVIDESEFWEIIDQLRNAGAQGILIVPIEKMII</sequence>
<dbReference type="Gene3D" id="3.30.70.120">
    <property type="match status" value="1"/>
</dbReference>
<evidence type="ECO:0000256" key="11">
    <source>
        <dbReference type="ARBA" id="ARBA00022679"/>
    </source>
</evidence>
<dbReference type="InterPro" id="IPR020621">
    <property type="entry name" value="ATP-PRT_HisG_long"/>
</dbReference>
<keyword evidence="10 18" id="KW-0328">Glycosyltransferase</keyword>
<keyword evidence="13 18" id="KW-0547">Nucleotide-binding</keyword>
<comment type="subcellular location">
    <subcellularLocation>
        <location evidence="3 18">Cytoplasm</location>
    </subcellularLocation>
</comment>
<evidence type="ECO:0000256" key="13">
    <source>
        <dbReference type="ARBA" id="ARBA00022741"/>
    </source>
</evidence>
<dbReference type="GO" id="GO:0005737">
    <property type="term" value="C:cytoplasm"/>
    <property type="evidence" value="ECO:0007669"/>
    <property type="project" value="UniProtKB-SubCell"/>
</dbReference>
<proteinExistence type="inferred from homology"/>
<evidence type="ECO:0000259" key="19">
    <source>
        <dbReference type="Pfam" id="PF01634"/>
    </source>
</evidence>
<evidence type="ECO:0000256" key="9">
    <source>
        <dbReference type="ARBA" id="ARBA00022605"/>
    </source>
</evidence>
<dbReference type="GO" id="GO:0000287">
    <property type="term" value="F:magnesium ion binding"/>
    <property type="evidence" value="ECO:0007669"/>
    <property type="project" value="UniProtKB-UniRule"/>
</dbReference>
<dbReference type="GO" id="GO:0000105">
    <property type="term" value="P:L-histidine biosynthetic process"/>
    <property type="evidence" value="ECO:0007669"/>
    <property type="project" value="UniProtKB-UniRule"/>
</dbReference>
<evidence type="ECO:0000256" key="4">
    <source>
        <dbReference type="ARBA" id="ARBA00004667"/>
    </source>
</evidence>
<dbReference type="SUPFAM" id="SSF53850">
    <property type="entry name" value="Periplasmic binding protein-like II"/>
    <property type="match status" value="1"/>
</dbReference>
<evidence type="ECO:0000256" key="7">
    <source>
        <dbReference type="ARBA" id="ARBA00020998"/>
    </source>
</evidence>